<dbReference type="InterPro" id="IPR042197">
    <property type="entry name" value="Apaf_helical"/>
</dbReference>
<dbReference type="Pfam" id="PF00931">
    <property type="entry name" value="NB-ARC"/>
    <property type="match status" value="1"/>
</dbReference>
<dbReference type="InterPro" id="IPR036388">
    <property type="entry name" value="WH-like_DNA-bd_sf"/>
</dbReference>
<feature type="domain" description="Disease resistance protein winged helix" evidence="9">
    <location>
        <begin position="394"/>
        <end position="461"/>
    </location>
</feature>
<evidence type="ECO:0000259" key="9">
    <source>
        <dbReference type="Pfam" id="PF23559"/>
    </source>
</evidence>
<dbReference type="InterPro" id="IPR032675">
    <property type="entry name" value="LRR_dom_sf"/>
</dbReference>
<dbReference type="SUPFAM" id="SSF52058">
    <property type="entry name" value="L domain-like"/>
    <property type="match status" value="1"/>
</dbReference>
<dbReference type="InterPro" id="IPR058922">
    <property type="entry name" value="WHD_DRP"/>
</dbReference>
<organism evidence="10 12">
    <name type="scientific">Theobroma cacao</name>
    <name type="common">Cacao</name>
    <name type="synonym">Cocoa</name>
    <dbReference type="NCBI Taxonomy" id="3641"/>
    <lineage>
        <taxon>Eukaryota</taxon>
        <taxon>Viridiplantae</taxon>
        <taxon>Streptophyta</taxon>
        <taxon>Embryophyta</taxon>
        <taxon>Tracheophyta</taxon>
        <taxon>Spermatophyta</taxon>
        <taxon>Magnoliopsida</taxon>
        <taxon>eudicotyledons</taxon>
        <taxon>Gunneridae</taxon>
        <taxon>Pentapetalae</taxon>
        <taxon>rosids</taxon>
        <taxon>malvids</taxon>
        <taxon>Malvales</taxon>
        <taxon>Malvaceae</taxon>
        <taxon>Byttnerioideae</taxon>
        <taxon>Theobroma</taxon>
    </lineage>
</organism>
<dbReference type="RefSeq" id="XP_017980474.1">
    <property type="nucleotide sequence ID" value="XM_018124985.1"/>
</dbReference>
<feature type="domain" description="Disease resistance protein At4g27190-like leucine-rich repeats" evidence="8">
    <location>
        <begin position="821"/>
        <end position="910"/>
    </location>
</feature>
<evidence type="ECO:0000256" key="5">
    <source>
        <dbReference type="ARBA" id="ARBA00022821"/>
    </source>
</evidence>
<dbReference type="Gene3D" id="1.10.8.430">
    <property type="entry name" value="Helical domain of apoptotic protease-activating factors"/>
    <property type="match status" value="1"/>
</dbReference>
<evidence type="ECO:0000256" key="2">
    <source>
        <dbReference type="ARBA" id="ARBA00022614"/>
    </source>
</evidence>
<keyword evidence="3" id="KW-0677">Repeat</keyword>
<evidence type="ECO:0000313" key="12">
    <source>
        <dbReference type="RefSeq" id="XP_017980474.1"/>
    </source>
</evidence>
<accession>A0AB32WSH2</accession>
<dbReference type="SUPFAM" id="SSF52540">
    <property type="entry name" value="P-loop containing nucleoside triphosphate hydrolases"/>
    <property type="match status" value="1"/>
</dbReference>
<comment type="similarity">
    <text evidence="1">Belongs to the disease resistance NB-LRR family.</text>
</comment>
<evidence type="ECO:0000256" key="1">
    <source>
        <dbReference type="ARBA" id="ARBA00008894"/>
    </source>
</evidence>
<evidence type="ECO:0000313" key="13">
    <source>
        <dbReference type="RefSeq" id="XP_017980475.1"/>
    </source>
</evidence>
<dbReference type="GeneID" id="18593832"/>
<evidence type="ECO:0000256" key="6">
    <source>
        <dbReference type="ARBA" id="ARBA00022840"/>
    </source>
</evidence>
<dbReference type="PANTHER" id="PTHR33463:SF190">
    <property type="entry name" value="DISEASE RESISTANCE PROTEIN RPS2-LIKE"/>
    <property type="match status" value="1"/>
</dbReference>
<dbReference type="PRINTS" id="PR00364">
    <property type="entry name" value="DISEASERSIST"/>
</dbReference>
<dbReference type="RefSeq" id="XP_017980475.1">
    <property type="nucleotide sequence ID" value="XM_018124986.1"/>
</dbReference>
<dbReference type="Pfam" id="PF23247">
    <property type="entry name" value="LRR_RPS2"/>
    <property type="match status" value="1"/>
</dbReference>
<dbReference type="FunFam" id="1.10.10.10:FF:000322">
    <property type="entry name" value="Probable disease resistance protein At1g63360"/>
    <property type="match status" value="1"/>
</dbReference>
<evidence type="ECO:0000313" key="11">
    <source>
        <dbReference type="RefSeq" id="XP_007021281.2"/>
    </source>
</evidence>
<dbReference type="GO" id="GO:0005524">
    <property type="term" value="F:ATP binding"/>
    <property type="evidence" value="ECO:0007669"/>
    <property type="project" value="UniProtKB-KW"/>
</dbReference>
<sequence>MELVGPILEVIKCFGGPTCTYLDNHRKLEENMSDLRRRVDGLCIRKQDLKLRKDAELRRGKVVRKEVERWFEDVERIIFDMHTIEQKLCDVSYFSRARLGKLVCRKIEEVKEIHHQGSFLDGVAIDAPPTGGVILQTTDLEGEINVKEQILEYLMGDEVAMIGVCGMGGIGKTTIMKHINNQLLKEARFDKVIWVTVSKELNVVKLQEDIASACDMKDCLPKNELKRATKLMDILKTERYVLILDDVWKRFSLSQVGIPEPTHDGRKLVITSRSIDVCLSMGCKVFKVQHLSKKESMNLFLKHVGHAVLQHPTLKEIVKLIVDQCGGLPLAIVTIAGSMKGVDDVHEWRNALNELCERVKSVRGLDAETFECLMFSYDHLGDSKIQKCFLYCSLYPEDCTIARSMLIENWIDEGLIDECGCRQAMHDRGHSILNKLEKNCLLEKGDNGVGVKMHDVLRDMALSLKNAYPRFMVKAGMELKELPRKHEWTEDLEKVSLMDNSISEIPLGISPKCYSLSTLLLQENHEMQRISESFFEHMHGLKVLNLSSTDIRYLPNSISYLENLEALVLRFCFKLRHVPSLGKLTALRKLDLYHTGIEEVPHGMEMLVNLTYLALHSNNLKELPIGILPKLSHLQYLLTTSYVRGEEATKLTKLEIFSGSFTEPQDFQNYAESMAGPRPTNYLLLVGSHGLKFYEFYRHQNVFLFWLQFEQLEIHKKVYFFNCRIRGDQDPVLLPNDLEALHVEECHDLLSLSNTFLFHDQANNLKHCYIWQCRGIQCLLDLSFSSCNLLQRIETLHLKRLQNLRQLVRVGVAAESTSQAPMLPSVFSSLKYFYLDSCSSMKKLFSFESVQSLQNLEELKVVFCKEMEEIIASEEEEGEWMDPNTTTFILPKLRKLHLEYLPELKSICGSGVAIRVDSLEYRISDCLKLKPASCRAFISGEEVFI</sequence>
<evidence type="ECO:0000259" key="8">
    <source>
        <dbReference type="Pfam" id="PF23247"/>
    </source>
</evidence>
<keyword evidence="5" id="KW-0611">Plant defense</keyword>
<dbReference type="InterPro" id="IPR001611">
    <property type="entry name" value="Leu-rich_rpt"/>
</dbReference>
<reference evidence="10" key="1">
    <citation type="journal article" date="1997" name="Nucleic Acids Res.">
        <title>tRNAscan-SE: a program for improved detection of transfer RNA genes in genomic sequence.</title>
        <authorList>
            <person name="Lowe T.M."/>
            <person name="Eddy S.R."/>
        </authorList>
    </citation>
    <scope>NUCLEOTIDE SEQUENCE [LARGE SCALE GENOMIC DNA]</scope>
    <source>
        <strain evidence="10">r\B97-61/B2</strain>
    </source>
</reference>
<dbReference type="InterPro" id="IPR050905">
    <property type="entry name" value="Plant_NBS-LRR"/>
</dbReference>
<dbReference type="Pfam" id="PF23559">
    <property type="entry name" value="WHD_DRP"/>
    <property type="match status" value="1"/>
</dbReference>
<dbReference type="AlphaFoldDB" id="A0AB32WSH2"/>
<gene>
    <name evidence="11 12 13 14" type="primary">LOC18593832</name>
</gene>
<protein>
    <submittedName>
        <fullName evidence="11 12">Disease resistance protein At4g10780</fullName>
    </submittedName>
</protein>
<dbReference type="GO" id="GO:0043531">
    <property type="term" value="F:ADP binding"/>
    <property type="evidence" value="ECO:0007669"/>
    <property type="project" value="InterPro"/>
</dbReference>
<dbReference type="Gramene" id="Tc07v2_t006080.4">
    <property type="protein sequence ID" value="Tc07v2_p006080.4"/>
    <property type="gene ID" value="Tc07v2_g006080"/>
</dbReference>
<dbReference type="PANTHER" id="PTHR33463">
    <property type="entry name" value="NB-ARC DOMAIN-CONTAINING PROTEIN-RELATED"/>
    <property type="match status" value="1"/>
</dbReference>
<dbReference type="Gene3D" id="3.40.50.300">
    <property type="entry name" value="P-loop containing nucleotide triphosphate hydrolases"/>
    <property type="match status" value="1"/>
</dbReference>
<keyword evidence="4" id="KW-0547">Nucleotide-binding</keyword>
<feature type="domain" description="NB-ARC" evidence="7">
    <location>
        <begin position="147"/>
        <end position="307"/>
    </location>
</feature>
<dbReference type="InterPro" id="IPR027417">
    <property type="entry name" value="P-loop_NTPase"/>
</dbReference>
<dbReference type="Gene3D" id="3.80.10.10">
    <property type="entry name" value="Ribonuclease Inhibitor"/>
    <property type="match status" value="2"/>
</dbReference>
<dbReference type="Pfam" id="PF13855">
    <property type="entry name" value="LRR_8"/>
    <property type="match status" value="1"/>
</dbReference>
<dbReference type="Proteomes" id="UP000694886">
    <property type="component" value="Chromosome 7"/>
</dbReference>
<dbReference type="GO" id="GO:0006952">
    <property type="term" value="P:defense response"/>
    <property type="evidence" value="ECO:0007669"/>
    <property type="project" value="UniProtKB-KW"/>
</dbReference>
<dbReference type="SMART" id="SM00369">
    <property type="entry name" value="LRR_TYP"/>
    <property type="match status" value="3"/>
</dbReference>
<evidence type="ECO:0000256" key="3">
    <source>
        <dbReference type="ARBA" id="ARBA00022737"/>
    </source>
</evidence>
<name>A0AB32WSH2_THECC</name>
<evidence type="ECO:0000313" key="10">
    <source>
        <dbReference type="Proteomes" id="UP000694886"/>
    </source>
</evidence>
<dbReference type="Gramene" id="Tc07v2_t006080.1">
    <property type="protein sequence ID" value="Tc07v2_p006080.1"/>
    <property type="gene ID" value="Tc07v2_g006080"/>
</dbReference>
<dbReference type="RefSeq" id="XP_007021281.2">
    <property type="nucleotide sequence ID" value="XM_007021219.2"/>
</dbReference>
<dbReference type="InterPro" id="IPR002182">
    <property type="entry name" value="NB-ARC"/>
</dbReference>
<dbReference type="Gramene" id="Tc07v2_t006080.2">
    <property type="protein sequence ID" value="Tc07v2_p006080.2"/>
    <property type="gene ID" value="Tc07v2_g006080"/>
</dbReference>
<dbReference type="FunFam" id="3.40.50.300:FF:001091">
    <property type="entry name" value="Probable disease resistance protein At1g61300"/>
    <property type="match status" value="1"/>
</dbReference>
<evidence type="ECO:0000256" key="4">
    <source>
        <dbReference type="ARBA" id="ARBA00022741"/>
    </source>
</evidence>
<dbReference type="Gramene" id="Tc07v2_t006080.3">
    <property type="protein sequence ID" value="Tc07v2_p006080.3"/>
    <property type="gene ID" value="Tc07v2_g006080"/>
</dbReference>
<keyword evidence="6" id="KW-0067">ATP-binding</keyword>
<proteinExistence type="inferred from homology"/>
<keyword evidence="2" id="KW-0433">Leucine-rich repeat</keyword>
<evidence type="ECO:0000259" key="7">
    <source>
        <dbReference type="Pfam" id="PF00931"/>
    </source>
</evidence>
<dbReference type="InterPro" id="IPR003591">
    <property type="entry name" value="Leu-rich_rpt_typical-subtyp"/>
</dbReference>
<evidence type="ECO:0000313" key="14">
    <source>
        <dbReference type="RefSeq" id="XP_017980476.1"/>
    </source>
</evidence>
<dbReference type="KEGG" id="tcc:18593832"/>
<dbReference type="Gene3D" id="1.10.10.10">
    <property type="entry name" value="Winged helix-like DNA-binding domain superfamily/Winged helix DNA-binding domain"/>
    <property type="match status" value="1"/>
</dbReference>
<dbReference type="InterPro" id="IPR057135">
    <property type="entry name" value="At4g27190-like_LRR"/>
</dbReference>
<dbReference type="RefSeq" id="XP_017980476.1">
    <property type="nucleotide sequence ID" value="XM_018124987.1"/>
</dbReference>
<reference evidence="11 12" key="2">
    <citation type="submission" date="2025-04" db="UniProtKB">
        <authorList>
            <consortium name="RefSeq"/>
        </authorList>
    </citation>
    <scope>IDENTIFICATION</scope>
</reference>